<dbReference type="Proteomes" id="UP000366686">
    <property type="component" value="Segment"/>
</dbReference>
<dbReference type="EMBL" id="MN444874">
    <property type="protein sequence ID" value="QGH76205.1"/>
    <property type="molecule type" value="Genomic_DNA"/>
</dbReference>
<reference evidence="2 3" key="1">
    <citation type="submission" date="2019-09" db="EMBL/GenBank/DDBJ databases">
        <authorList>
            <person name="Pochiro S.J."/>
            <person name="McKenna C."/>
            <person name="Theoret J.R."/>
            <person name="Windsor E.J."/>
            <person name="Yoon E.J."/>
            <person name="Kimberley K.W."/>
            <person name="Sanchez A."/>
            <person name="Whitby O.G."/>
            <person name="Moriarty M."/>
            <person name="Stevens J."/>
            <person name="Johnson M.J."/>
            <person name="Robertson M.E."/>
            <person name="Harrington D.L."/>
            <person name="Klyczek K."/>
            <person name="Garlena R.A."/>
            <person name="Russell D.A."/>
            <person name="Pope W.H."/>
            <person name="Jacobs-Sera D."/>
            <person name="Hatfull G.F."/>
        </authorList>
    </citation>
    <scope>NUCLEOTIDE SEQUENCE [LARGE SCALE GENOMIC DNA]</scope>
</reference>
<evidence type="ECO:0000313" key="2">
    <source>
        <dbReference type="EMBL" id="QGH76205.1"/>
    </source>
</evidence>
<organism evidence="2 3">
    <name type="scientific">Gordonia phage Jellybones</name>
    <dbReference type="NCBI Taxonomy" id="2653716"/>
    <lineage>
        <taxon>Viruses</taxon>
        <taxon>Duplodnaviria</taxon>
        <taxon>Heunggongvirae</taxon>
        <taxon>Uroviricota</taxon>
        <taxon>Caudoviricetes</taxon>
        <taxon>Montyvirus</taxon>
        <taxon>Montyvirus jellybones</taxon>
    </lineage>
</organism>
<dbReference type="GeneID" id="55623989"/>
<sequence>MQPPYYGAHRKEQHMPDEDLPEEFRQALQFQKFQQKQYEENARKKEESHNADLAAFTSFIDELTDDQMDFVHELIGELGQTAYAFKLQGIIVGARVYRRGRMVDGQTYEAALGLDGSEEDPDPHVYDNIMKAIDELPDEEPPEEPEVEEIGYIGGLEGSFSESDIDIAPILPEPEEVKMSVVPDPPEVQRFDVGLGVIGVKIGKQPLRCSNCDKPYASLEDMKEHVINDGGCKGCQNKMKWG</sequence>
<accession>A0A5Q2WI59</accession>
<feature type="region of interest" description="Disordered" evidence="1">
    <location>
        <begin position="1"/>
        <end position="20"/>
    </location>
</feature>
<dbReference type="RefSeq" id="YP_009853306.1">
    <property type="nucleotide sequence ID" value="NC_048820.1"/>
</dbReference>
<evidence type="ECO:0008006" key="4">
    <source>
        <dbReference type="Google" id="ProtNLM"/>
    </source>
</evidence>
<protein>
    <recommendedName>
        <fullName evidence="4">C2H2-type domain-containing protein</fullName>
    </recommendedName>
</protein>
<dbReference type="KEGG" id="vg:55623989"/>
<gene>
    <name evidence="2" type="primary">63</name>
    <name evidence="2" type="ORF">SEA_JELLYBONES_63</name>
</gene>
<evidence type="ECO:0000256" key="1">
    <source>
        <dbReference type="SAM" id="MobiDB-lite"/>
    </source>
</evidence>
<keyword evidence="3" id="KW-1185">Reference proteome</keyword>
<name>A0A5Q2WI59_9CAUD</name>
<proteinExistence type="predicted"/>
<feature type="compositionally biased region" description="Basic and acidic residues" evidence="1">
    <location>
        <begin position="9"/>
        <end position="20"/>
    </location>
</feature>
<evidence type="ECO:0000313" key="3">
    <source>
        <dbReference type="Proteomes" id="UP000366686"/>
    </source>
</evidence>